<accession>A0A1J1H3K9</accession>
<dbReference type="AlphaFoldDB" id="A0A1J1H3K9"/>
<evidence type="ECO:0000313" key="2">
    <source>
        <dbReference type="EMBL" id="CRG99493.1"/>
    </source>
</evidence>
<dbReference type="RefSeq" id="XP_028532499.1">
    <property type="nucleotide sequence ID" value="XM_028675962.1"/>
</dbReference>
<gene>
    <name evidence="2" type="ORF">PRELSG_0725800</name>
</gene>
<keyword evidence="3" id="KW-1185">Reference proteome</keyword>
<evidence type="ECO:0000313" key="3">
    <source>
        <dbReference type="Proteomes" id="UP000220158"/>
    </source>
</evidence>
<keyword evidence="1" id="KW-0812">Transmembrane</keyword>
<keyword evidence="1" id="KW-1133">Transmembrane helix</keyword>
<keyword evidence="1" id="KW-0472">Membrane</keyword>
<proteinExistence type="predicted"/>
<dbReference type="OrthoDB" id="371809at2759"/>
<evidence type="ECO:0000256" key="1">
    <source>
        <dbReference type="SAM" id="Phobius"/>
    </source>
</evidence>
<dbReference type="VEuPathDB" id="PlasmoDB:PRELSG_0725800"/>
<reference evidence="2 3" key="1">
    <citation type="submission" date="2015-04" db="EMBL/GenBank/DDBJ databases">
        <authorList>
            <consortium name="Pathogen Informatics"/>
        </authorList>
    </citation>
    <scope>NUCLEOTIDE SEQUENCE [LARGE SCALE GENOMIC DNA]</scope>
    <source>
        <strain evidence="2 3">SGS1</strain>
    </source>
</reference>
<dbReference type="KEGG" id="prel:PRELSG_0725800"/>
<protein>
    <submittedName>
        <fullName evidence="2">Uncharacterized protein</fullName>
    </submittedName>
</protein>
<name>A0A1J1H3K9_PLARL</name>
<dbReference type="Proteomes" id="UP000220158">
    <property type="component" value="Chromosome 7"/>
</dbReference>
<dbReference type="OMA" id="FKFYIVS"/>
<dbReference type="GeneID" id="39735595"/>
<sequence>MPEKKNEKIQISNNFCTSDDIKIVSVLELNKVKIEGYMRNIRIENLKYLRSVETLNLNNFYLLYVYLKDIYYIFFHYIIHLNRDEKILEEKEIIKNCFLYNTKIENFNTFLKCLKYFISIKLNINIPLNIDKYKETLSKSNDNNSNDNIKSHVENEKKEDEFENYNIERINKKNNSPYFDYTNEFLRLLYTEEQIKFFNIDKLINDRIKKDNFFEEKIRVSNNISIYKLSYLYFNDKLKRLRLDYIFHLILSKSFKNNNIEETNQNENTSFFYIYEQLFLLYISHFKYYIFSFFLYSFVKYTKGSNNKNNDTNQCEFLFNYEDNLKNLSSVVSYIINFINNVLTRLGVILRKEGTKYNEKIKSTKNEEIYNYEIINDILKTKFFFKYVNSQHIDFILSCIILLNICNQNYMQSYFYFNNIYNDFFYVFKKYNTSINIWKELKSKNYFRFFEDMKKLSIIERFALFFNIKNIRVDYIYSILYSANNRNKFSLNIKYLDECLNFYNLKRTTYLLKCLGIKIENERIFFNMSNKVSEENNKSRCFLLDNKSECLKSFFKIYEESIEDYTYIIYQEKKFNQNICFTKFDIPKLICFYE</sequence>
<organism evidence="2 3">
    <name type="scientific">Plasmodium relictum</name>
    <dbReference type="NCBI Taxonomy" id="85471"/>
    <lineage>
        <taxon>Eukaryota</taxon>
        <taxon>Sar</taxon>
        <taxon>Alveolata</taxon>
        <taxon>Apicomplexa</taxon>
        <taxon>Aconoidasida</taxon>
        <taxon>Haemosporida</taxon>
        <taxon>Plasmodiidae</taxon>
        <taxon>Plasmodium</taxon>
        <taxon>Plasmodium (Haemamoeba)</taxon>
    </lineage>
</organism>
<feature type="transmembrane region" description="Helical" evidence="1">
    <location>
        <begin position="60"/>
        <end position="79"/>
    </location>
</feature>
<dbReference type="EMBL" id="LN835302">
    <property type="protein sequence ID" value="CRG99493.1"/>
    <property type="molecule type" value="Genomic_DNA"/>
</dbReference>